<dbReference type="InterPro" id="IPR036179">
    <property type="entry name" value="Ig-like_dom_sf"/>
</dbReference>
<dbReference type="EMBL" id="RHFK02000016">
    <property type="protein sequence ID" value="TWW63277.1"/>
    <property type="molecule type" value="Genomic_DNA"/>
</dbReference>
<keyword evidence="2" id="KW-0732">Signal</keyword>
<gene>
    <name evidence="3" type="ORF">D4764_03G0002850</name>
</gene>
<feature type="transmembrane region" description="Helical" evidence="1">
    <location>
        <begin position="128"/>
        <end position="149"/>
    </location>
</feature>
<accession>A0A5C6NCC1</accession>
<evidence type="ECO:0008006" key="5">
    <source>
        <dbReference type="Google" id="ProtNLM"/>
    </source>
</evidence>
<evidence type="ECO:0000313" key="4">
    <source>
        <dbReference type="Proteomes" id="UP000324091"/>
    </source>
</evidence>
<organism evidence="3 4">
    <name type="scientific">Takifugu flavidus</name>
    <name type="common">sansaifugu</name>
    <dbReference type="NCBI Taxonomy" id="433684"/>
    <lineage>
        <taxon>Eukaryota</taxon>
        <taxon>Metazoa</taxon>
        <taxon>Chordata</taxon>
        <taxon>Craniata</taxon>
        <taxon>Vertebrata</taxon>
        <taxon>Euteleostomi</taxon>
        <taxon>Actinopterygii</taxon>
        <taxon>Neopterygii</taxon>
        <taxon>Teleostei</taxon>
        <taxon>Neoteleostei</taxon>
        <taxon>Acanthomorphata</taxon>
        <taxon>Eupercaria</taxon>
        <taxon>Tetraodontiformes</taxon>
        <taxon>Tetradontoidea</taxon>
        <taxon>Tetraodontidae</taxon>
        <taxon>Takifugu</taxon>
    </lineage>
</organism>
<comment type="caution">
    <text evidence="3">The sequence shown here is derived from an EMBL/GenBank/DDBJ whole genome shotgun (WGS) entry which is preliminary data.</text>
</comment>
<dbReference type="SUPFAM" id="SSF48726">
    <property type="entry name" value="Immunoglobulin"/>
    <property type="match status" value="1"/>
</dbReference>
<dbReference type="Proteomes" id="UP000324091">
    <property type="component" value="Chromosome 3"/>
</dbReference>
<evidence type="ECO:0000256" key="1">
    <source>
        <dbReference type="SAM" id="Phobius"/>
    </source>
</evidence>
<keyword evidence="1" id="KW-1133">Transmembrane helix</keyword>
<evidence type="ECO:0000256" key="2">
    <source>
        <dbReference type="SAM" id="SignalP"/>
    </source>
</evidence>
<evidence type="ECO:0000313" key="3">
    <source>
        <dbReference type="EMBL" id="TWW63277.1"/>
    </source>
</evidence>
<keyword evidence="1" id="KW-0472">Membrane</keyword>
<name>A0A5C6NCC1_9TELE</name>
<dbReference type="Gene3D" id="2.60.40.10">
    <property type="entry name" value="Immunoglobulins"/>
    <property type="match status" value="1"/>
</dbReference>
<feature type="chain" id="PRO_5022866006" description="Immunoglobulin V-set domain-containing protein" evidence="2">
    <location>
        <begin position="21"/>
        <end position="172"/>
    </location>
</feature>
<keyword evidence="1" id="KW-0812">Transmembrane</keyword>
<keyword evidence="4" id="KW-1185">Reference proteome</keyword>
<sequence length="172" mass="18960">MKRLVALLSICALGRVSVSALHVKTVDSQPGKEATLTCSRICQQSCLTFWFKWVSGTNAVCVSVMIGDGAKPGYCEGYKSGKFVMGVTNSSVFLNIIQVDVSDSGSYFWDNESYEKDNHTHGEKRDSLLMICMGCLSTFLLMIIIGLIVKLRKLQRAHKPQKTPTTLEVSQS</sequence>
<reference evidence="3 4" key="1">
    <citation type="submission" date="2019-04" db="EMBL/GenBank/DDBJ databases">
        <title>Chromosome genome assembly for Takifugu flavidus.</title>
        <authorList>
            <person name="Xiao S."/>
        </authorList>
    </citation>
    <scope>NUCLEOTIDE SEQUENCE [LARGE SCALE GENOMIC DNA]</scope>
    <source>
        <strain evidence="3">HTHZ2018</strain>
        <tissue evidence="3">Muscle</tissue>
    </source>
</reference>
<protein>
    <recommendedName>
        <fullName evidence="5">Immunoglobulin V-set domain-containing protein</fullName>
    </recommendedName>
</protein>
<feature type="signal peptide" evidence="2">
    <location>
        <begin position="1"/>
        <end position="20"/>
    </location>
</feature>
<proteinExistence type="predicted"/>
<dbReference type="InterPro" id="IPR013783">
    <property type="entry name" value="Ig-like_fold"/>
</dbReference>
<dbReference type="AlphaFoldDB" id="A0A5C6NCC1"/>